<dbReference type="AlphaFoldDB" id="A0A4U0SRX7"/>
<name>A0A4U0SRX7_9ACTN</name>
<comment type="caution">
    <text evidence="1">The sequence shown here is derived from an EMBL/GenBank/DDBJ whole genome shotgun (WGS) entry which is preliminary data.</text>
</comment>
<organism evidence="1 2">
    <name type="scientific">Actinacidiphila oryziradicis</name>
    <dbReference type="NCBI Taxonomy" id="2571141"/>
    <lineage>
        <taxon>Bacteria</taxon>
        <taxon>Bacillati</taxon>
        <taxon>Actinomycetota</taxon>
        <taxon>Actinomycetes</taxon>
        <taxon>Kitasatosporales</taxon>
        <taxon>Streptomycetaceae</taxon>
        <taxon>Actinacidiphila</taxon>
    </lineage>
</organism>
<dbReference type="EMBL" id="SUMC01000010">
    <property type="protein sequence ID" value="TKA11101.1"/>
    <property type="molecule type" value="Genomic_DNA"/>
</dbReference>
<proteinExistence type="predicted"/>
<sequence length="285" mass="30888">MSAPASGATVEIPAWAWERTEIHEALRERDAGAILRFAQQYGGASQSRIATATGLLQGRVNEIVRGRRSVVRIDVFERIALGLGMPDAARMLMGLAPLRFSGHGPRDLLEHPQVAAIARTKPEAGSEITSLAATAETVDVIGVRALGMLALGDSLLRGPLIREGRDSIAHVRVLLLHPDSPAVARIAEEIGETPRFLAASLRFSEDLLGEMAELGTVRLEVYRYRTPPVWRMIRLDATVFASVIGCRSDARTSLVYRLTPTPPGCLSYGFDRLFAATLGDAERAI</sequence>
<evidence type="ECO:0000313" key="2">
    <source>
        <dbReference type="Proteomes" id="UP000305778"/>
    </source>
</evidence>
<accession>A0A4U0SRX7</accession>
<dbReference type="Proteomes" id="UP000305778">
    <property type="component" value="Unassembled WGS sequence"/>
</dbReference>
<keyword evidence="2" id="KW-1185">Reference proteome</keyword>
<dbReference type="GO" id="GO:0003677">
    <property type="term" value="F:DNA binding"/>
    <property type="evidence" value="ECO:0007669"/>
    <property type="project" value="InterPro"/>
</dbReference>
<evidence type="ECO:0000313" key="1">
    <source>
        <dbReference type="EMBL" id="TKA11101.1"/>
    </source>
</evidence>
<protein>
    <submittedName>
        <fullName evidence="1">Helix-turn-helix transcriptional regulator</fullName>
    </submittedName>
</protein>
<dbReference type="RefSeq" id="WP_136723988.1">
    <property type="nucleotide sequence ID" value="NZ_SUMC01000010.1"/>
</dbReference>
<dbReference type="InterPro" id="IPR010982">
    <property type="entry name" value="Lambda_DNA-bd_dom_sf"/>
</dbReference>
<dbReference type="OrthoDB" id="3698213at2"/>
<dbReference type="SUPFAM" id="SSF47413">
    <property type="entry name" value="lambda repressor-like DNA-binding domains"/>
    <property type="match status" value="1"/>
</dbReference>
<gene>
    <name evidence="1" type="ORF">FCI23_14260</name>
</gene>
<reference evidence="1 2" key="1">
    <citation type="submission" date="2019-04" db="EMBL/GenBank/DDBJ databases">
        <title>Streptomyces oryziradicis sp. nov., a novel actinomycete isolated from rhizosphere soil of rice (Oryza sativa L.).</title>
        <authorList>
            <person name="Li C."/>
        </authorList>
    </citation>
    <scope>NUCLEOTIDE SEQUENCE [LARGE SCALE GENOMIC DNA]</scope>
    <source>
        <strain evidence="1 2">NEAU-C40</strain>
    </source>
</reference>